<evidence type="ECO:0000256" key="1">
    <source>
        <dbReference type="ARBA" id="ARBA00022485"/>
    </source>
</evidence>
<gene>
    <name evidence="6" type="ORF">SAMN05421512_10793</name>
</gene>
<evidence type="ECO:0000259" key="5">
    <source>
        <dbReference type="SMART" id="SM00478"/>
    </source>
</evidence>
<dbReference type="SMART" id="SM00478">
    <property type="entry name" value="ENDO3c"/>
    <property type="match status" value="1"/>
</dbReference>
<dbReference type="CDD" id="cd00056">
    <property type="entry name" value="ENDO3c"/>
    <property type="match status" value="1"/>
</dbReference>
<proteinExistence type="predicted"/>
<dbReference type="GO" id="GO:0004519">
    <property type="term" value="F:endonuclease activity"/>
    <property type="evidence" value="ECO:0007669"/>
    <property type="project" value="UniProtKB-KW"/>
</dbReference>
<accession>A0A285SWX0</accession>
<keyword evidence="6" id="KW-0378">Hydrolase</keyword>
<evidence type="ECO:0000256" key="4">
    <source>
        <dbReference type="ARBA" id="ARBA00023014"/>
    </source>
</evidence>
<organism evidence="6 7">
    <name type="scientific">Stappia indica</name>
    <dbReference type="NCBI Taxonomy" id="538381"/>
    <lineage>
        <taxon>Bacteria</taxon>
        <taxon>Pseudomonadati</taxon>
        <taxon>Pseudomonadota</taxon>
        <taxon>Alphaproteobacteria</taxon>
        <taxon>Hyphomicrobiales</taxon>
        <taxon>Stappiaceae</taxon>
        <taxon>Stappia</taxon>
    </lineage>
</organism>
<dbReference type="AlphaFoldDB" id="A0A285SWX0"/>
<name>A0A285SWX0_9HYPH</name>
<dbReference type="PANTHER" id="PTHR10359:SF19">
    <property type="entry name" value="DNA REPAIR GLYCOSYLASE MJ1434-RELATED"/>
    <property type="match status" value="1"/>
</dbReference>
<dbReference type="Gene3D" id="1.10.340.30">
    <property type="entry name" value="Hypothetical protein, domain 2"/>
    <property type="match status" value="1"/>
</dbReference>
<keyword evidence="6" id="KW-0540">Nuclease</keyword>
<dbReference type="PANTHER" id="PTHR10359">
    <property type="entry name" value="A/G-SPECIFIC ADENINE GLYCOSYLASE/ENDONUCLEASE III"/>
    <property type="match status" value="1"/>
</dbReference>
<keyword evidence="7" id="KW-1185">Reference proteome</keyword>
<reference evidence="6 7" key="1">
    <citation type="submission" date="2017-08" db="EMBL/GenBank/DDBJ databases">
        <authorList>
            <person name="de Groot N.N."/>
        </authorList>
    </citation>
    <scope>NUCLEOTIDE SEQUENCE [LARGE SCALE GENOMIC DNA]</scope>
    <source>
        <strain evidence="6 7">USBA 352</strain>
    </source>
</reference>
<keyword evidence="1" id="KW-0004">4Fe-4S</keyword>
<dbReference type="InterPro" id="IPR011257">
    <property type="entry name" value="DNA_glycosylase"/>
</dbReference>
<dbReference type="Pfam" id="PF00730">
    <property type="entry name" value="HhH-GPD"/>
    <property type="match status" value="1"/>
</dbReference>
<dbReference type="Gene3D" id="1.10.1670.10">
    <property type="entry name" value="Helix-hairpin-Helix base-excision DNA repair enzymes (C-terminal)"/>
    <property type="match status" value="1"/>
</dbReference>
<dbReference type="SUPFAM" id="SSF48150">
    <property type="entry name" value="DNA-glycosylase"/>
    <property type="match status" value="1"/>
</dbReference>
<dbReference type="PIRSF" id="PIRSF001435">
    <property type="entry name" value="Nth"/>
    <property type="match status" value="1"/>
</dbReference>
<evidence type="ECO:0000313" key="7">
    <source>
        <dbReference type="Proteomes" id="UP000219331"/>
    </source>
</evidence>
<dbReference type="GO" id="GO:0051539">
    <property type="term" value="F:4 iron, 4 sulfur cluster binding"/>
    <property type="evidence" value="ECO:0007669"/>
    <property type="project" value="UniProtKB-KW"/>
</dbReference>
<dbReference type="EMBL" id="OBML01000007">
    <property type="protein sequence ID" value="SOC13150.1"/>
    <property type="molecule type" value="Genomic_DNA"/>
</dbReference>
<dbReference type="Proteomes" id="UP000219331">
    <property type="component" value="Unassembled WGS sequence"/>
</dbReference>
<keyword evidence="2" id="KW-0479">Metal-binding</keyword>
<keyword evidence="6" id="KW-0255">Endonuclease</keyword>
<keyword evidence="4" id="KW-0411">Iron-sulfur</keyword>
<dbReference type="InterPro" id="IPR023170">
    <property type="entry name" value="HhH_base_excis_C"/>
</dbReference>
<feature type="domain" description="HhH-GPD" evidence="5">
    <location>
        <begin position="74"/>
        <end position="236"/>
    </location>
</feature>
<dbReference type="GO" id="GO:0046872">
    <property type="term" value="F:metal ion binding"/>
    <property type="evidence" value="ECO:0007669"/>
    <property type="project" value="UniProtKB-KW"/>
</dbReference>
<dbReference type="OrthoDB" id="9800977at2"/>
<dbReference type="InterPro" id="IPR003265">
    <property type="entry name" value="HhH-GPD_domain"/>
</dbReference>
<evidence type="ECO:0000256" key="3">
    <source>
        <dbReference type="ARBA" id="ARBA00023004"/>
    </source>
</evidence>
<evidence type="ECO:0000256" key="2">
    <source>
        <dbReference type="ARBA" id="ARBA00022723"/>
    </source>
</evidence>
<sequence length="262" mass="29163">MFLNQGDDRKPPVGLQTHVAFVLILFFHSGMQYTLPLVADTRLARVHGLLLARFGPVPECYRLDPVSQLVFAMLSGRTRDAVAMEVFAALARRMGAWERLVETAASELQGIIAAVTFAERKARQIPAALREIAARRGRLDLEFLARWPVEEGRVWLESLTGVGPKTSMAVLGLSTLHRRVLMVDTAHNRVACRLGLVPARADIARATRLLNRQLPAAWTANDTETHHFLMQGLGRSHCVYRQPLCPDCPLCRLCRSVPEGRA</sequence>
<dbReference type="STRING" id="538381.GCA_001696535_03614"/>
<keyword evidence="3" id="KW-0408">Iron</keyword>
<dbReference type="GO" id="GO:0006284">
    <property type="term" value="P:base-excision repair"/>
    <property type="evidence" value="ECO:0007669"/>
    <property type="project" value="InterPro"/>
</dbReference>
<protein>
    <submittedName>
        <fullName evidence="6">Endonuclease-3</fullName>
    </submittedName>
</protein>
<evidence type="ECO:0000313" key="6">
    <source>
        <dbReference type="EMBL" id="SOC13150.1"/>
    </source>
</evidence>